<reference evidence="3 4" key="1">
    <citation type="submission" date="2024-02" db="EMBL/GenBank/DDBJ databases">
        <title>High-quality chromosome-scale genome assembly of Pensacola bahiagrass (Paspalum notatum Flugge var. saurae).</title>
        <authorList>
            <person name="Vega J.M."/>
            <person name="Podio M."/>
            <person name="Orjuela J."/>
            <person name="Siena L.A."/>
            <person name="Pessino S.C."/>
            <person name="Combes M.C."/>
            <person name="Mariac C."/>
            <person name="Albertini E."/>
            <person name="Pupilli F."/>
            <person name="Ortiz J.P.A."/>
            <person name="Leblanc O."/>
        </authorList>
    </citation>
    <scope>NUCLEOTIDE SEQUENCE [LARGE SCALE GENOMIC DNA]</scope>
    <source>
        <strain evidence="3">R1</strain>
        <tissue evidence="3">Leaf</tissue>
    </source>
</reference>
<dbReference type="AlphaFoldDB" id="A0AAQ3TXP9"/>
<feature type="signal peptide" evidence="2">
    <location>
        <begin position="1"/>
        <end position="23"/>
    </location>
</feature>
<accession>A0AAQ3TXP9</accession>
<evidence type="ECO:0000313" key="4">
    <source>
        <dbReference type="Proteomes" id="UP001341281"/>
    </source>
</evidence>
<organism evidence="3 4">
    <name type="scientific">Paspalum notatum var. saurae</name>
    <dbReference type="NCBI Taxonomy" id="547442"/>
    <lineage>
        <taxon>Eukaryota</taxon>
        <taxon>Viridiplantae</taxon>
        <taxon>Streptophyta</taxon>
        <taxon>Embryophyta</taxon>
        <taxon>Tracheophyta</taxon>
        <taxon>Spermatophyta</taxon>
        <taxon>Magnoliopsida</taxon>
        <taxon>Liliopsida</taxon>
        <taxon>Poales</taxon>
        <taxon>Poaceae</taxon>
        <taxon>PACMAD clade</taxon>
        <taxon>Panicoideae</taxon>
        <taxon>Andropogonodae</taxon>
        <taxon>Paspaleae</taxon>
        <taxon>Paspalinae</taxon>
        <taxon>Paspalum</taxon>
    </lineage>
</organism>
<gene>
    <name evidence="3" type="ORF">U9M48_028909</name>
</gene>
<evidence type="ECO:0000256" key="2">
    <source>
        <dbReference type="SAM" id="SignalP"/>
    </source>
</evidence>
<keyword evidence="4" id="KW-1185">Reference proteome</keyword>
<name>A0AAQ3TXP9_PASNO</name>
<keyword evidence="1" id="KW-0175">Coiled coil</keyword>
<dbReference type="EMBL" id="CP144750">
    <property type="protein sequence ID" value="WVZ81543.1"/>
    <property type="molecule type" value="Genomic_DNA"/>
</dbReference>
<feature type="chain" id="PRO_5042890101" evidence="2">
    <location>
        <begin position="24"/>
        <end position="118"/>
    </location>
</feature>
<protein>
    <submittedName>
        <fullName evidence="3">Uncharacterized protein</fullName>
    </submittedName>
</protein>
<proteinExistence type="predicted"/>
<dbReference type="Proteomes" id="UP001341281">
    <property type="component" value="Chromosome 06"/>
</dbReference>
<feature type="coiled-coil region" evidence="1">
    <location>
        <begin position="78"/>
        <end position="105"/>
    </location>
</feature>
<evidence type="ECO:0000313" key="3">
    <source>
        <dbReference type="EMBL" id="WVZ81543.1"/>
    </source>
</evidence>
<evidence type="ECO:0000256" key="1">
    <source>
        <dbReference type="SAM" id="Coils"/>
    </source>
</evidence>
<sequence>MQACPIRCSTLFILVMDVLNSLAAMEAIVSESGQERQQPKSPTEVVSQVLPKSSTFLQNVGIKYANKSRIGGASALQMQQLQAQLDAEKQESAGLKDQLDTKKIQAQESEAKLAEQTV</sequence>
<keyword evidence="2" id="KW-0732">Signal</keyword>